<reference evidence="2" key="1">
    <citation type="journal article" date="2020" name="Stud. Mycol.">
        <title>101 Dothideomycetes genomes: a test case for predicting lifestyles and emergence of pathogens.</title>
        <authorList>
            <person name="Haridas S."/>
            <person name="Albert R."/>
            <person name="Binder M."/>
            <person name="Bloem J."/>
            <person name="Labutti K."/>
            <person name="Salamov A."/>
            <person name="Andreopoulos B."/>
            <person name="Baker S."/>
            <person name="Barry K."/>
            <person name="Bills G."/>
            <person name="Bluhm B."/>
            <person name="Cannon C."/>
            <person name="Castanera R."/>
            <person name="Culley D."/>
            <person name="Daum C."/>
            <person name="Ezra D."/>
            <person name="Gonzalez J."/>
            <person name="Henrissat B."/>
            <person name="Kuo A."/>
            <person name="Liang C."/>
            <person name="Lipzen A."/>
            <person name="Lutzoni F."/>
            <person name="Magnuson J."/>
            <person name="Mondo S."/>
            <person name="Nolan M."/>
            <person name="Ohm R."/>
            <person name="Pangilinan J."/>
            <person name="Park H.-J."/>
            <person name="Ramirez L."/>
            <person name="Alfaro M."/>
            <person name="Sun H."/>
            <person name="Tritt A."/>
            <person name="Yoshinaga Y."/>
            <person name="Zwiers L.-H."/>
            <person name="Turgeon B."/>
            <person name="Goodwin S."/>
            <person name="Spatafora J."/>
            <person name="Crous P."/>
            <person name="Grigoriev I."/>
        </authorList>
    </citation>
    <scope>NUCLEOTIDE SEQUENCE</scope>
    <source>
        <strain evidence="2">CBS 122681</strain>
    </source>
</reference>
<dbReference type="InterPro" id="IPR010730">
    <property type="entry name" value="HET"/>
</dbReference>
<dbReference type="OrthoDB" id="2157530at2759"/>
<dbReference type="InterPro" id="IPR052895">
    <property type="entry name" value="HetReg/Transcr_Mod"/>
</dbReference>
<dbReference type="PANTHER" id="PTHR24148:SF64">
    <property type="entry name" value="HETEROKARYON INCOMPATIBILITY DOMAIN-CONTAINING PROTEIN"/>
    <property type="match status" value="1"/>
</dbReference>
<evidence type="ECO:0000313" key="2">
    <source>
        <dbReference type="EMBL" id="KAF2654208.1"/>
    </source>
</evidence>
<name>A0A6A6T5U3_9PLEO</name>
<feature type="non-terminal residue" evidence="2">
    <location>
        <position position="1"/>
    </location>
</feature>
<dbReference type="EMBL" id="MU004368">
    <property type="protein sequence ID" value="KAF2654208.1"/>
    <property type="molecule type" value="Genomic_DNA"/>
</dbReference>
<sequence>PSLYRPLRPETKEIRVVEVAPSESFDQPLHLTLRHTSLIAENRLKYEALSYCWGDIRQTVGITLVGDNASSVEFQISSNLERAIKRIRQPKEIRVFWIDLLCINQSDTNERGRQVALMCDVYALAESVSVWLGELDEIIHTEEDLDVYQAMEHAYESDKSRDKLHVPANDENGVRNWFNDRVFLRPWFQRVWV</sequence>
<gene>
    <name evidence="2" type="ORF">K491DRAFT_581686</name>
</gene>
<feature type="domain" description="Heterokaryon incompatibility" evidence="1">
    <location>
        <begin position="46"/>
        <end position="193"/>
    </location>
</feature>
<organism evidence="2 3">
    <name type="scientific">Lophiostoma macrostomum CBS 122681</name>
    <dbReference type="NCBI Taxonomy" id="1314788"/>
    <lineage>
        <taxon>Eukaryota</taxon>
        <taxon>Fungi</taxon>
        <taxon>Dikarya</taxon>
        <taxon>Ascomycota</taxon>
        <taxon>Pezizomycotina</taxon>
        <taxon>Dothideomycetes</taxon>
        <taxon>Pleosporomycetidae</taxon>
        <taxon>Pleosporales</taxon>
        <taxon>Lophiostomataceae</taxon>
        <taxon>Lophiostoma</taxon>
    </lineage>
</organism>
<proteinExistence type="predicted"/>
<feature type="non-terminal residue" evidence="2">
    <location>
        <position position="193"/>
    </location>
</feature>
<keyword evidence="3" id="KW-1185">Reference proteome</keyword>
<evidence type="ECO:0000259" key="1">
    <source>
        <dbReference type="Pfam" id="PF06985"/>
    </source>
</evidence>
<dbReference type="Pfam" id="PF06985">
    <property type="entry name" value="HET"/>
    <property type="match status" value="1"/>
</dbReference>
<protein>
    <submittedName>
        <fullName evidence="2">HET-domain-containing protein</fullName>
    </submittedName>
</protein>
<dbReference type="PANTHER" id="PTHR24148">
    <property type="entry name" value="ANKYRIN REPEAT DOMAIN-CONTAINING PROTEIN 39 HOMOLOG-RELATED"/>
    <property type="match status" value="1"/>
</dbReference>
<dbReference type="AlphaFoldDB" id="A0A6A6T5U3"/>
<evidence type="ECO:0000313" key="3">
    <source>
        <dbReference type="Proteomes" id="UP000799324"/>
    </source>
</evidence>
<accession>A0A6A6T5U3</accession>
<dbReference type="Proteomes" id="UP000799324">
    <property type="component" value="Unassembled WGS sequence"/>
</dbReference>